<dbReference type="EC" id="2.1.1.190" evidence="6"/>
<comment type="similarity">
    <text evidence="4">Belongs to the class I-like SAM-binding methyltransferase superfamily. RNA M5U methyltransferase family.</text>
</comment>
<dbReference type="PANTHER" id="PTHR11061:SF30">
    <property type="entry name" value="TRNA (URACIL(54)-C(5))-METHYLTRANSFERASE"/>
    <property type="match status" value="1"/>
</dbReference>
<feature type="active site" description="Nucleophile" evidence="4">
    <location>
        <position position="410"/>
    </location>
</feature>
<dbReference type="SUPFAM" id="SSF53335">
    <property type="entry name" value="S-adenosyl-L-methionine-dependent methyltransferases"/>
    <property type="match status" value="1"/>
</dbReference>
<dbReference type="InterPro" id="IPR029063">
    <property type="entry name" value="SAM-dependent_MTases_sf"/>
</dbReference>
<keyword evidence="7" id="KW-1185">Reference proteome</keyword>
<proteinExistence type="inferred from homology"/>
<feature type="domain" description="TRAM" evidence="5">
    <location>
        <begin position="3"/>
        <end position="61"/>
    </location>
</feature>
<keyword evidence="2 4" id="KW-0808">Transferase</keyword>
<sequence>MAAIQKNNSYEAVIIGMTSEGNGVARIDGFAVFIPNTAIGDRVKFKAVKVLAHYGYGIVEEILTPSPDRIENDCPVFEQCGGCCYRHISYEAECRLKQQQVQDAFARLGGITLQPEEIVGGKEASAYRNKAQFPIGLNSDKKAVTGFFASRSHRIVKSDNCKLLPPLMNEIARDVVRFINKNKLKVYDEKAHTGVFRHVYLRYAKTTGQVMVCIVSTAPNLPKEEAFVQFLTSRHPKIHTIVVNHNPHRTNVILGEGERIIYGDGVITDTMCGVTVEISPKAFYQVNHDQAQRLYEQAIDYAQLRPDKTLLDLYCGIGTIGLSAAERVKLLIGAEIIPEAVKNAERNASLNGFENTRFLCADCSEAVKTLETEGMQPDALIVDPPRKGCAPEVLDTIVRFQPSRVVMVSCNASTAARDCKYLEERGYRVEKYRPFDLFPRTKHTEVVVLMIKEK</sequence>
<reference evidence="6" key="1">
    <citation type="submission" date="2020-08" db="EMBL/GenBank/DDBJ databases">
        <title>Genome public.</title>
        <authorList>
            <person name="Liu C."/>
            <person name="Sun Q."/>
        </authorList>
    </citation>
    <scope>NUCLEOTIDE SEQUENCE</scope>
    <source>
        <strain evidence="6">NSJ-15</strain>
    </source>
</reference>
<feature type="binding site" evidence="4">
    <location>
        <position position="314"/>
    </location>
    <ligand>
        <name>S-adenosyl-L-methionine</name>
        <dbReference type="ChEBI" id="CHEBI:59789"/>
    </ligand>
</feature>
<dbReference type="Gene3D" id="3.40.50.150">
    <property type="entry name" value="Vaccinia Virus protein VP39"/>
    <property type="match status" value="1"/>
</dbReference>
<organism evidence="6 7">
    <name type="scientific">Massiliimalia timonensis</name>
    <dbReference type="NCBI Taxonomy" id="1987501"/>
    <lineage>
        <taxon>Bacteria</taxon>
        <taxon>Bacillati</taxon>
        <taxon>Bacillota</taxon>
        <taxon>Clostridia</taxon>
        <taxon>Eubacteriales</taxon>
        <taxon>Oscillospiraceae</taxon>
        <taxon>Massiliimalia</taxon>
    </lineage>
</organism>
<accession>A0A8J6P6E3</accession>
<evidence type="ECO:0000256" key="3">
    <source>
        <dbReference type="ARBA" id="ARBA00022691"/>
    </source>
</evidence>
<feature type="binding site" evidence="4">
    <location>
        <position position="383"/>
    </location>
    <ligand>
        <name>S-adenosyl-L-methionine</name>
        <dbReference type="ChEBI" id="CHEBI:59789"/>
    </ligand>
</feature>
<dbReference type="PANTHER" id="PTHR11061">
    <property type="entry name" value="RNA M5U METHYLTRANSFERASE"/>
    <property type="match status" value="1"/>
</dbReference>
<dbReference type="FunFam" id="2.40.50.1070:FF:000003">
    <property type="entry name" value="23S rRNA (Uracil-5-)-methyltransferase RumA"/>
    <property type="match status" value="1"/>
</dbReference>
<dbReference type="GO" id="GO:0070041">
    <property type="term" value="F:rRNA (uridine-C5-)-methyltransferase activity"/>
    <property type="evidence" value="ECO:0007669"/>
    <property type="project" value="TreeGrafter"/>
</dbReference>
<dbReference type="FunFam" id="3.40.50.150:FF:000009">
    <property type="entry name" value="23S rRNA (Uracil(1939)-C(5))-methyltransferase RlmD"/>
    <property type="match status" value="1"/>
</dbReference>
<evidence type="ECO:0000256" key="4">
    <source>
        <dbReference type="PROSITE-ProRule" id="PRU01024"/>
    </source>
</evidence>
<dbReference type="EMBL" id="JACRTL010000001">
    <property type="protein sequence ID" value="MBC8610065.1"/>
    <property type="molecule type" value="Genomic_DNA"/>
</dbReference>
<keyword evidence="1 4" id="KW-0489">Methyltransferase</keyword>
<evidence type="ECO:0000259" key="5">
    <source>
        <dbReference type="PROSITE" id="PS50926"/>
    </source>
</evidence>
<dbReference type="GO" id="GO:0070475">
    <property type="term" value="P:rRNA base methylation"/>
    <property type="evidence" value="ECO:0007669"/>
    <property type="project" value="TreeGrafter"/>
</dbReference>
<comment type="caution">
    <text evidence="6">The sequence shown here is derived from an EMBL/GenBank/DDBJ whole genome shotgun (WGS) entry which is preliminary data.</text>
</comment>
<feature type="binding site" evidence="4">
    <location>
        <position position="335"/>
    </location>
    <ligand>
        <name>S-adenosyl-L-methionine</name>
        <dbReference type="ChEBI" id="CHEBI:59789"/>
    </ligand>
</feature>
<dbReference type="Proteomes" id="UP000632659">
    <property type="component" value="Unassembled WGS sequence"/>
</dbReference>
<name>A0A8J6P6E3_9FIRM</name>
<dbReference type="AlphaFoldDB" id="A0A8J6P6E3"/>
<dbReference type="RefSeq" id="WP_187536215.1">
    <property type="nucleotide sequence ID" value="NZ_JACRTL010000001.1"/>
</dbReference>
<evidence type="ECO:0000256" key="1">
    <source>
        <dbReference type="ARBA" id="ARBA00022603"/>
    </source>
</evidence>
<dbReference type="SUPFAM" id="SSF50249">
    <property type="entry name" value="Nucleic acid-binding proteins"/>
    <property type="match status" value="1"/>
</dbReference>
<dbReference type="CDD" id="cd02440">
    <property type="entry name" value="AdoMet_MTases"/>
    <property type="match status" value="1"/>
</dbReference>
<keyword evidence="3 4" id="KW-0949">S-adenosyl-L-methionine</keyword>
<evidence type="ECO:0000313" key="7">
    <source>
        <dbReference type="Proteomes" id="UP000632659"/>
    </source>
</evidence>
<dbReference type="Gene3D" id="2.40.50.1070">
    <property type="match status" value="1"/>
</dbReference>
<evidence type="ECO:0000313" key="6">
    <source>
        <dbReference type="EMBL" id="MBC8610065.1"/>
    </source>
</evidence>
<feature type="binding site" evidence="4">
    <location>
        <position position="285"/>
    </location>
    <ligand>
        <name>S-adenosyl-L-methionine</name>
        <dbReference type="ChEBI" id="CHEBI:59789"/>
    </ligand>
</feature>
<evidence type="ECO:0000256" key="2">
    <source>
        <dbReference type="ARBA" id="ARBA00022679"/>
    </source>
</evidence>
<dbReference type="PROSITE" id="PS51687">
    <property type="entry name" value="SAM_MT_RNA_M5U"/>
    <property type="match status" value="1"/>
</dbReference>
<dbReference type="Pfam" id="PF01938">
    <property type="entry name" value="TRAM"/>
    <property type="match status" value="1"/>
</dbReference>
<protein>
    <submittedName>
        <fullName evidence="6">23S rRNA (Uracil(1939)-C(5))-methyltransferase RlmD</fullName>
        <ecNumber evidence="6">2.1.1.190</ecNumber>
    </submittedName>
</protein>
<dbReference type="PROSITE" id="PS50926">
    <property type="entry name" value="TRAM"/>
    <property type="match status" value="1"/>
</dbReference>
<dbReference type="InterPro" id="IPR012340">
    <property type="entry name" value="NA-bd_OB-fold"/>
</dbReference>
<dbReference type="InterPro" id="IPR010280">
    <property type="entry name" value="U5_MeTrfase_fam"/>
</dbReference>
<gene>
    <name evidence="6" type="primary">rlmD</name>
    <name evidence="6" type="ORF">H8702_02870</name>
</gene>
<dbReference type="InterPro" id="IPR002792">
    <property type="entry name" value="TRAM_dom"/>
</dbReference>
<dbReference type="NCBIfam" id="TIGR00479">
    <property type="entry name" value="rumA"/>
    <property type="match status" value="1"/>
</dbReference>
<dbReference type="Pfam" id="PF05958">
    <property type="entry name" value="tRNA_U5-meth_tr"/>
    <property type="match status" value="1"/>
</dbReference>
<dbReference type="Gene3D" id="2.40.50.140">
    <property type="entry name" value="Nucleic acid-binding proteins"/>
    <property type="match status" value="1"/>
</dbReference>